<protein>
    <submittedName>
        <fullName evidence="6">Glycosyltransferase family 1 protein</fullName>
    </submittedName>
</protein>
<evidence type="ECO:0000256" key="3">
    <source>
        <dbReference type="ARBA" id="ARBA00022679"/>
    </source>
</evidence>
<name>A0AA92VW25_9BACT</name>
<evidence type="ECO:0000313" key="6">
    <source>
        <dbReference type="EMBL" id="RGN05380.1"/>
    </source>
</evidence>
<organism evidence="6 7">
    <name type="scientific">Segatella copri</name>
    <dbReference type="NCBI Taxonomy" id="165179"/>
    <lineage>
        <taxon>Bacteria</taxon>
        <taxon>Pseudomonadati</taxon>
        <taxon>Bacteroidota</taxon>
        <taxon>Bacteroidia</taxon>
        <taxon>Bacteroidales</taxon>
        <taxon>Prevotellaceae</taxon>
        <taxon>Segatella</taxon>
    </lineage>
</organism>
<dbReference type="InterPro" id="IPR001296">
    <property type="entry name" value="Glyco_trans_1"/>
</dbReference>
<dbReference type="Gene3D" id="3.40.50.2000">
    <property type="entry name" value="Glycogen Phosphorylase B"/>
    <property type="match status" value="2"/>
</dbReference>
<accession>A0AA92VW25</accession>
<dbReference type="PANTHER" id="PTHR12526:SF640">
    <property type="entry name" value="COLANIC ACID BIOSYNTHESIS GLYCOSYLTRANSFERASE WCAL-RELATED"/>
    <property type="match status" value="1"/>
</dbReference>
<sequence length="363" mass="41188">MVVKYIDSKDSLNVLFLGVSKKTKGGMTAVLVSYDKYIENMRFIPTWKLGNKLVKSWYALQALVRTWFLLTFDKRIKIVHIHGAANASFDRCKLFIRLAKKCGKKVILHEHAADFVEYYHDAEDKQRITDTLKMCDALIVLSQSWKEYFLSIGMNKDKIHVLNNIVSPPEIALDKHTEDGKLHLMYMGEISKRKGGVDLLKAIVDNKEYFADKLLLRMGGNEVDGDIKVYIRENGLESFVTYEGWIAGQKKIDCLNWEDVYILPSYNEGLPIAILEAMAYSHPIISTPVGGIPEIIKSGENGILVKPGDTAAIADAIKFYIENRDAIKKHGNNAFNVVQDFFPKKVFGDLKALYLKMLSNKNE</sequence>
<comment type="caution">
    <text evidence="6">The sequence shown here is derived from an EMBL/GenBank/DDBJ whole genome shotgun (WGS) entry which is preliminary data.</text>
</comment>
<dbReference type="Pfam" id="PF13439">
    <property type="entry name" value="Glyco_transf_4"/>
    <property type="match status" value="1"/>
</dbReference>
<feature type="domain" description="Glycosyl transferase family 1" evidence="4">
    <location>
        <begin position="179"/>
        <end position="335"/>
    </location>
</feature>
<comment type="similarity">
    <text evidence="1">Belongs to the glycosyltransferase group 1 family. Glycosyltransferase 4 subfamily.</text>
</comment>
<evidence type="ECO:0000259" key="4">
    <source>
        <dbReference type="Pfam" id="PF00534"/>
    </source>
</evidence>
<feature type="domain" description="Glycosyltransferase subfamily 4-like N-terminal" evidence="5">
    <location>
        <begin position="56"/>
        <end position="166"/>
    </location>
</feature>
<evidence type="ECO:0000256" key="2">
    <source>
        <dbReference type="ARBA" id="ARBA00022676"/>
    </source>
</evidence>
<proteinExistence type="inferred from homology"/>
<reference evidence="6 7" key="1">
    <citation type="submission" date="2018-08" db="EMBL/GenBank/DDBJ databases">
        <title>A genome reference for cultivated species of the human gut microbiota.</title>
        <authorList>
            <person name="Zou Y."/>
            <person name="Xue W."/>
            <person name="Luo G."/>
        </authorList>
    </citation>
    <scope>NUCLEOTIDE SEQUENCE [LARGE SCALE GENOMIC DNA]</scope>
    <source>
        <strain evidence="6 7">OM06-11</strain>
    </source>
</reference>
<dbReference type="Pfam" id="PF00534">
    <property type="entry name" value="Glycos_transf_1"/>
    <property type="match status" value="1"/>
</dbReference>
<keyword evidence="2" id="KW-0328">Glycosyltransferase</keyword>
<evidence type="ECO:0000313" key="7">
    <source>
        <dbReference type="Proteomes" id="UP000261245"/>
    </source>
</evidence>
<dbReference type="AlphaFoldDB" id="A0AA92VW25"/>
<dbReference type="GO" id="GO:0016757">
    <property type="term" value="F:glycosyltransferase activity"/>
    <property type="evidence" value="ECO:0007669"/>
    <property type="project" value="UniProtKB-KW"/>
</dbReference>
<dbReference type="InterPro" id="IPR028098">
    <property type="entry name" value="Glyco_trans_4-like_N"/>
</dbReference>
<dbReference type="CDD" id="cd03801">
    <property type="entry name" value="GT4_PimA-like"/>
    <property type="match status" value="1"/>
</dbReference>
<evidence type="ECO:0000256" key="1">
    <source>
        <dbReference type="ARBA" id="ARBA00009481"/>
    </source>
</evidence>
<evidence type="ECO:0000259" key="5">
    <source>
        <dbReference type="Pfam" id="PF13439"/>
    </source>
</evidence>
<dbReference type="SUPFAM" id="SSF53756">
    <property type="entry name" value="UDP-Glycosyltransferase/glycogen phosphorylase"/>
    <property type="match status" value="1"/>
</dbReference>
<dbReference type="EMBL" id="QSUC01000043">
    <property type="protein sequence ID" value="RGN05380.1"/>
    <property type="molecule type" value="Genomic_DNA"/>
</dbReference>
<dbReference type="PANTHER" id="PTHR12526">
    <property type="entry name" value="GLYCOSYLTRANSFERASE"/>
    <property type="match status" value="1"/>
</dbReference>
<dbReference type="Proteomes" id="UP000261245">
    <property type="component" value="Unassembled WGS sequence"/>
</dbReference>
<dbReference type="RefSeq" id="WP_117729100.1">
    <property type="nucleotide sequence ID" value="NZ_QRSU01000027.1"/>
</dbReference>
<keyword evidence="3" id="KW-0808">Transferase</keyword>
<gene>
    <name evidence="6" type="ORF">DXB80_12380</name>
</gene>